<keyword evidence="1" id="KW-0812">Transmembrane</keyword>
<feature type="transmembrane region" description="Helical" evidence="1">
    <location>
        <begin position="12"/>
        <end position="35"/>
    </location>
</feature>
<organism evidence="2 3">
    <name type="scientific">Marinobacterium mangrovicola</name>
    <dbReference type="NCBI Taxonomy" id="1476959"/>
    <lineage>
        <taxon>Bacteria</taxon>
        <taxon>Pseudomonadati</taxon>
        <taxon>Pseudomonadota</taxon>
        <taxon>Gammaproteobacteria</taxon>
        <taxon>Oceanospirillales</taxon>
        <taxon>Oceanospirillaceae</taxon>
        <taxon>Marinobacterium</taxon>
    </lineage>
</organism>
<gene>
    <name evidence="2" type="ORF">CLV83_0856</name>
</gene>
<keyword evidence="1" id="KW-1133">Transmembrane helix</keyword>
<dbReference type="RefSeq" id="WP_132287968.1">
    <property type="nucleotide sequence ID" value="NZ_SMFU01000007.1"/>
</dbReference>
<name>A0A4R1GKA6_9GAMM</name>
<dbReference type="EMBL" id="SMFU01000007">
    <property type="protein sequence ID" value="TCK08764.1"/>
    <property type="molecule type" value="Genomic_DNA"/>
</dbReference>
<dbReference type="Proteomes" id="UP000294546">
    <property type="component" value="Unassembled WGS sequence"/>
</dbReference>
<keyword evidence="3" id="KW-1185">Reference proteome</keyword>
<protein>
    <submittedName>
        <fullName evidence="2">General secretion pathway protein I</fullName>
    </submittedName>
</protein>
<dbReference type="PROSITE" id="PS00409">
    <property type="entry name" value="PROKAR_NTER_METHYL"/>
    <property type="match status" value="1"/>
</dbReference>
<evidence type="ECO:0000313" key="3">
    <source>
        <dbReference type="Proteomes" id="UP000294546"/>
    </source>
</evidence>
<sequence>MNAKRDVRPEGGLTLLEVLVAFVLLASILGVVLNLNSLALDSTTRAADRQQALLLAQSQLDRVLARRELRLGRETGRFDDERYEWELRVRRFDFPDWDPSLESNTAEPYEIEISVFWDREKSLTVNTLRLVRPL</sequence>
<keyword evidence="1" id="KW-0472">Membrane</keyword>
<proteinExistence type="predicted"/>
<dbReference type="AlphaFoldDB" id="A0A4R1GKA6"/>
<comment type="caution">
    <text evidence="2">The sequence shown here is derived from an EMBL/GenBank/DDBJ whole genome shotgun (WGS) entry which is preliminary data.</text>
</comment>
<dbReference type="InterPro" id="IPR012902">
    <property type="entry name" value="N_methyl_site"/>
</dbReference>
<accession>A0A4R1GKA6</accession>
<evidence type="ECO:0000313" key="2">
    <source>
        <dbReference type="EMBL" id="TCK08764.1"/>
    </source>
</evidence>
<dbReference type="OrthoDB" id="7864109at2"/>
<reference evidence="2 3" key="1">
    <citation type="submission" date="2019-03" db="EMBL/GenBank/DDBJ databases">
        <title>Genomic Encyclopedia of Archaeal and Bacterial Type Strains, Phase II (KMG-II): from individual species to whole genera.</title>
        <authorList>
            <person name="Goeker M."/>
        </authorList>
    </citation>
    <scope>NUCLEOTIDE SEQUENCE [LARGE SCALE GENOMIC DNA]</scope>
    <source>
        <strain evidence="2 3">DSM 27697</strain>
    </source>
</reference>
<evidence type="ECO:0000256" key="1">
    <source>
        <dbReference type="SAM" id="Phobius"/>
    </source>
</evidence>